<feature type="transmembrane region" description="Helical" evidence="15">
    <location>
        <begin position="350"/>
        <end position="370"/>
    </location>
</feature>
<dbReference type="PANTHER" id="PTHR43185:SF1">
    <property type="entry name" value="FE(2+) TRANSPORTER FEOB"/>
    <property type="match status" value="1"/>
</dbReference>
<feature type="transmembrane region" description="Helical" evidence="15">
    <location>
        <begin position="559"/>
        <end position="576"/>
    </location>
</feature>
<dbReference type="Pfam" id="PF07670">
    <property type="entry name" value="Gate"/>
    <property type="match status" value="2"/>
</dbReference>
<keyword evidence="18" id="KW-1185">Reference proteome</keyword>
<keyword evidence="4" id="KW-1003">Cell membrane</keyword>
<evidence type="ECO:0000259" key="16">
    <source>
        <dbReference type="PROSITE" id="PS51711"/>
    </source>
</evidence>
<dbReference type="Pfam" id="PF17910">
    <property type="entry name" value="FeoB_Cyto"/>
    <property type="match status" value="1"/>
</dbReference>
<comment type="subcellular location">
    <subcellularLocation>
        <location evidence="2 15">Cell membrane</location>
        <topology evidence="2 15">Multi-pass membrane protein</topology>
    </subcellularLocation>
</comment>
<evidence type="ECO:0000256" key="10">
    <source>
        <dbReference type="ARBA" id="ARBA00023065"/>
    </source>
</evidence>
<evidence type="ECO:0000256" key="3">
    <source>
        <dbReference type="ARBA" id="ARBA00022448"/>
    </source>
</evidence>
<evidence type="ECO:0000313" key="17">
    <source>
        <dbReference type="EMBL" id="MCU6799018.1"/>
    </source>
</evidence>
<name>A0ABT2UWI5_9FIRM</name>
<feature type="transmembrane region" description="Helical" evidence="15">
    <location>
        <begin position="284"/>
        <end position="301"/>
    </location>
</feature>
<dbReference type="Gene3D" id="1.10.287.1770">
    <property type="match status" value="1"/>
</dbReference>
<evidence type="ECO:0000256" key="12">
    <source>
        <dbReference type="ARBA" id="ARBA00023136"/>
    </source>
</evidence>
<evidence type="ECO:0000256" key="8">
    <source>
        <dbReference type="ARBA" id="ARBA00022989"/>
    </source>
</evidence>
<evidence type="ECO:0000256" key="9">
    <source>
        <dbReference type="ARBA" id="ARBA00023004"/>
    </source>
</evidence>
<dbReference type="NCBIfam" id="TIGR00437">
    <property type="entry name" value="feoB"/>
    <property type="match status" value="1"/>
</dbReference>
<keyword evidence="10" id="KW-0406">Ion transport</keyword>
<dbReference type="Proteomes" id="UP001652395">
    <property type="component" value="Unassembled WGS sequence"/>
</dbReference>
<gene>
    <name evidence="17" type="primary">feoB</name>
    <name evidence="17" type="ORF">OCV69_03570</name>
</gene>
<feature type="domain" description="FeoB-type G" evidence="16">
    <location>
        <begin position="2"/>
        <end position="166"/>
    </location>
</feature>
<keyword evidence="7" id="KW-0547">Nucleotide-binding</keyword>
<feature type="transmembrane region" description="Helical" evidence="15">
    <location>
        <begin position="688"/>
        <end position="709"/>
    </location>
</feature>
<dbReference type="CDD" id="cd01879">
    <property type="entry name" value="FeoB"/>
    <property type="match status" value="1"/>
</dbReference>
<feature type="transmembrane region" description="Helical" evidence="15">
    <location>
        <begin position="521"/>
        <end position="539"/>
    </location>
</feature>
<dbReference type="InterPro" id="IPR027417">
    <property type="entry name" value="P-loop_NTPase"/>
</dbReference>
<feature type="transmembrane region" description="Helical" evidence="15">
    <location>
        <begin position="623"/>
        <end position="647"/>
    </location>
</feature>
<dbReference type="InterPro" id="IPR041069">
    <property type="entry name" value="FeoB_Cyto"/>
</dbReference>
<dbReference type="SUPFAM" id="SSF52540">
    <property type="entry name" value="P-loop containing nucleoside triphosphate hydrolases"/>
    <property type="match status" value="1"/>
</dbReference>
<evidence type="ECO:0000256" key="1">
    <source>
        <dbReference type="ARBA" id="ARBA00003926"/>
    </source>
</evidence>
<dbReference type="Pfam" id="PF02421">
    <property type="entry name" value="FeoB_N"/>
    <property type="match status" value="1"/>
</dbReference>
<evidence type="ECO:0000256" key="7">
    <source>
        <dbReference type="ARBA" id="ARBA00022741"/>
    </source>
</evidence>
<dbReference type="InterPro" id="IPR006073">
    <property type="entry name" value="GTP-bd"/>
</dbReference>
<feature type="transmembrane region" description="Helical" evidence="15">
    <location>
        <begin position="425"/>
        <end position="453"/>
    </location>
</feature>
<evidence type="ECO:0000256" key="13">
    <source>
        <dbReference type="ARBA" id="ARBA00031200"/>
    </source>
</evidence>
<keyword evidence="8 15" id="KW-1133">Transmembrane helix</keyword>
<sequence>MSIRIALAGNPNCGKTTMFNALTGANQYVGNWPGVTVEKKEGRLRTSKGDEEIIITDLPGIYSLSPYTLEEVVSRDYLLKERPEAVINLVDATNIERNLYLTSQLLELGIPVVIALNMSDLLAKKGDRIDTERLSALFGCQVVETSALKGTGLKEVTDQAVAAAREQKWKAPGRVFPARVESAILKAEEALGDRVEPSLRRWYAIKLLERDPKVEADLKLSASAMASIRTEAESLERDMDDDMESIITDARYGYIGEMIGEAVKKAPAKLSTSDKIDRIVTNRILGLPIFAAVMYFVYYISVTTLGTMGTDWANDSFVVAIQEAAAGALSSLGAGSMVTGLVVDGILGGLGAVFGFLPQMAILFLLLSILEDCGYMVRIAFVMDRVFRHFGLSGKSFIPLLISSGCGIPGIMASRTIENDNDRRLTIMTATFVPCGAKLPVIALMGGIMTGWATGNYEAAGYIAPLMYFIGVAAVLVSAIILKKTKPFSGEAAPFVMELPAYHIPSAKTVLMHTWERLWGFIKKAGTILFLACIVMWVLSTFGFENGGFGAVEDVSNSLMALLGGAIAWIFAPLGFGSWQPVAASISGFSAKEAIVTTMGVLANVDESMVEETAVVGAAIQSWFPNVAAAFSFLVFNLLDSPCLAAIATMAQQMQSRKWFWFAVLYQNVFAYGVSLCVYQLGSVILGAPVGLGTAAAALILLFLLYMLFRRDPYKNMKKAVRRSVTA</sequence>
<dbReference type="Gene3D" id="3.40.50.300">
    <property type="entry name" value="P-loop containing nucleotide triphosphate hydrolases"/>
    <property type="match status" value="1"/>
</dbReference>
<keyword evidence="9 15" id="KW-0408">Iron</keyword>
<accession>A0ABT2UWI5</accession>
<comment type="function">
    <text evidence="1 15">Probable transporter of a GTP-driven Fe(2+) uptake system.</text>
</comment>
<organism evidence="17 18">
    <name type="scientific">Alitiscatomonas aceti</name>
    <dbReference type="NCBI Taxonomy" id="2981724"/>
    <lineage>
        <taxon>Bacteria</taxon>
        <taxon>Bacillati</taxon>
        <taxon>Bacillota</taxon>
        <taxon>Clostridia</taxon>
        <taxon>Lachnospirales</taxon>
        <taxon>Lachnospiraceae</taxon>
        <taxon>Alitiscatomonas</taxon>
    </lineage>
</organism>
<keyword evidence="6 15" id="KW-0812">Transmembrane</keyword>
<evidence type="ECO:0000256" key="5">
    <source>
        <dbReference type="ARBA" id="ARBA00022496"/>
    </source>
</evidence>
<evidence type="ECO:0000256" key="11">
    <source>
        <dbReference type="ARBA" id="ARBA00023134"/>
    </source>
</evidence>
<feature type="transmembrane region" description="Helical" evidence="15">
    <location>
        <begin position="390"/>
        <end position="413"/>
    </location>
</feature>
<evidence type="ECO:0000256" key="2">
    <source>
        <dbReference type="ARBA" id="ARBA00004651"/>
    </source>
</evidence>
<dbReference type="PANTHER" id="PTHR43185">
    <property type="entry name" value="FERROUS IRON TRANSPORT PROTEIN B"/>
    <property type="match status" value="1"/>
</dbReference>
<dbReference type="InterPro" id="IPR050860">
    <property type="entry name" value="FeoB_GTPase"/>
</dbReference>
<comment type="similarity">
    <text evidence="15">Belongs to the TRAFAC class TrmE-Era-EngA-EngB-Septin-like GTPase superfamily. FeoB GTPase (TC 9.A.8) family.</text>
</comment>
<dbReference type="InterPro" id="IPR030389">
    <property type="entry name" value="G_FEOB_dom"/>
</dbReference>
<comment type="caution">
    <text evidence="17">The sequence shown here is derived from an EMBL/GenBank/DDBJ whole genome shotgun (WGS) entry which is preliminary data.</text>
</comment>
<keyword evidence="12 15" id="KW-0472">Membrane</keyword>
<proteinExistence type="inferred from homology"/>
<evidence type="ECO:0000256" key="6">
    <source>
        <dbReference type="ARBA" id="ARBA00022692"/>
    </source>
</evidence>
<evidence type="ECO:0000313" key="18">
    <source>
        <dbReference type="Proteomes" id="UP001652395"/>
    </source>
</evidence>
<dbReference type="PROSITE" id="PS51711">
    <property type="entry name" value="G_FEOB"/>
    <property type="match status" value="1"/>
</dbReference>
<dbReference type="EMBL" id="JAOQJF010000005">
    <property type="protein sequence ID" value="MCU6799018.1"/>
    <property type="molecule type" value="Genomic_DNA"/>
</dbReference>
<reference evidence="17 18" key="1">
    <citation type="journal article" date="2021" name="ISME Commun">
        <title>Automated analysis of genomic sequences facilitates high-throughput and comprehensive description of bacteria.</title>
        <authorList>
            <person name="Hitch T.C.A."/>
        </authorList>
    </citation>
    <scope>NUCLEOTIDE SEQUENCE [LARGE SCALE GENOMIC DNA]</scope>
    <source>
        <strain evidence="18">f_CCE</strain>
    </source>
</reference>
<evidence type="ECO:0000256" key="4">
    <source>
        <dbReference type="ARBA" id="ARBA00022475"/>
    </source>
</evidence>
<evidence type="ECO:0000256" key="14">
    <source>
        <dbReference type="NCBIfam" id="TIGR00437"/>
    </source>
</evidence>
<dbReference type="PRINTS" id="PR00326">
    <property type="entry name" value="GTP1OBG"/>
</dbReference>
<dbReference type="InterPro" id="IPR011642">
    <property type="entry name" value="Gate_dom"/>
</dbReference>
<evidence type="ECO:0000256" key="15">
    <source>
        <dbReference type="RuleBase" id="RU362098"/>
    </source>
</evidence>
<feature type="transmembrane region" description="Helical" evidence="15">
    <location>
        <begin position="459"/>
        <end position="482"/>
    </location>
</feature>
<protein>
    <recommendedName>
        <fullName evidence="13 14">Ferrous iron transport protein B</fullName>
    </recommendedName>
</protein>
<keyword evidence="5 15" id="KW-0410">Iron transport</keyword>
<dbReference type="Pfam" id="PF07664">
    <property type="entry name" value="FeoB_C"/>
    <property type="match status" value="1"/>
</dbReference>
<feature type="transmembrane region" description="Helical" evidence="15">
    <location>
        <begin position="659"/>
        <end position="682"/>
    </location>
</feature>
<dbReference type="InterPro" id="IPR003373">
    <property type="entry name" value="Fe2_transport_prot-B"/>
</dbReference>
<dbReference type="InterPro" id="IPR011640">
    <property type="entry name" value="Fe2_transport_prot_B_C"/>
</dbReference>
<keyword evidence="3 15" id="KW-0813">Transport</keyword>
<keyword evidence="11 15" id="KW-0342">GTP-binding</keyword>
<dbReference type="RefSeq" id="WP_158357692.1">
    <property type="nucleotide sequence ID" value="NZ_JAOQJF010000005.1"/>
</dbReference>